<feature type="non-terminal residue" evidence="2">
    <location>
        <position position="1"/>
    </location>
</feature>
<sequence length="145" mass="15927">GDPPATARPRPVRAPTGRPRPRHHRRPGARGRPRAPAQRGRAPGRGQHDPAGNGRRPRPHAARTAGGRARPRRLRRRRGPRAEDPAHRGQGPGPTHPTPDAKRGGVRPDPGGRRLRRDRGGRRCRRPPLLWGSQPCGRGPWSTPV</sequence>
<feature type="region of interest" description="Disordered" evidence="1">
    <location>
        <begin position="1"/>
        <end position="145"/>
    </location>
</feature>
<protein>
    <submittedName>
        <fullName evidence="2">Uncharacterized protein</fullName>
    </submittedName>
</protein>
<feature type="compositionally biased region" description="Basic residues" evidence="1">
    <location>
        <begin position="69"/>
        <end position="79"/>
    </location>
</feature>
<evidence type="ECO:0000313" key="2">
    <source>
        <dbReference type="EMBL" id="CAA9561403.1"/>
    </source>
</evidence>
<reference evidence="2" key="1">
    <citation type="submission" date="2020-02" db="EMBL/GenBank/DDBJ databases">
        <authorList>
            <person name="Meier V. D."/>
        </authorList>
    </citation>
    <scope>NUCLEOTIDE SEQUENCE</scope>
    <source>
        <strain evidence="2">AVDCRST_MAG73</strain>
    </source>
</reference>
<feature type="compositionally biased region" description="Low complexity" evidence="1">
    <location>
        <begin position="1"/>
        <end position="17"/>
    </location>
</feature>
<dbReference type="EMBL" id="CADCWE010000247">
    <property type="protein sequence ID" value="CAA9561403.1"/>
    <property type="molecule type" value="Genomic_DNA"/>
</dbReference>
<feature type="compositionally biased region" description="Basic residues" evidence="1">
    <location>
        <begin position="19"/>
        <end position="33"/>
    </location>
</feature>
<dbReference type="AlphaFoldDB" id="A0A6J4UY48"/>
<feature type="compositionally biased region" description="Low complexity" evidence="1">
    <location>
        <begin position="34"/>
        <end position="45"/>
    </location>
</feature>
<feature type="compositionally biased region" description="Basic residues" evidence="1">
    <location>
        <begin position="113"/>
        <end position="126"/>
    </location>
</feature>
<accession>A0A6J4UY48</accession>
<feature type="non-terminal residue" evidence="2">
    <location>
        <position position="145"/>
    </location>
</feature>
<name>A0A6J4UY48_9BACT</name>
<proteinExistence type="predicted"/>
<organism evidence="2">
    <name type="scientific">uncultured Thermomicrobiales bacterium</name>
    <dbReference type="NCBI Taxonomy" id="1645740"/>
    <lineage>
        <taxon>Bacteria</taxon>
        <taxon>Pseudomonadati</taxon>
        <taxon>Thermomicrobiota</taxon>
        <taxon>Thermomicrobia</taxon>
        <taxon>Thermomicrobiales</taxon>
        <taxon>environmental samples</taxon>
    </lineage>
</organism>
<evidence type="ECO:0000256" key="1">
    <source>
        <dbReference type="SAM" id="MobiDB-lite"/>
    </source>
</evidence>
<gene>
    <name evidence="2" type="ORF">AVDCRST_MAG73-3737</name>
</gene>